<organism evidence="3 4">
    <name type="scientific">Nitratireductor aquibiodomus RA22</name>
    <dbReference type="NCBI Taxonomy" id="1189611"/>
    <lineage>
        <taxon>Bacteria</taxon>
        <taxon>Pseudomonadati</taxon>
        <taxon>Pseudomonadota</taxon>
        <taxon>Alphaproteobacteria</taxon>
        <taxon>Hyphomicrobiales</taxon>
        <taxon>Phyllobacteriaceae</taxon>
        <taxon>Nitratireductor</taxon>
    </lineage>
</organism>
<accession>I5BWK5</accession>
<dbReference type="PANTHER" id="PTHR43574">
    <property type="entry name" value="EPIMERASE-RELATED"/>
    <property type="match status" value="1"/>
</dbReference>
<sequence length="299" mass="31997">MGRAIMTKKFFIFGAGYSGRAIAREVAGEAALVAGTTRSAGKAERLKHAGIVPFLFQDTVSPDAQEALATTTHLIVSVAPDAAGDPVLTAAREIISGAMPALKWIGYLSTVGVYGDHGGAWVDETAPCDPVSDRSKQRLVAENDWLQLGEELGLPVAIIRLSGIYGPGRNPFCNLEAGKARRIVKPGQVFNRIHVDDIAGATAHLARRFETGIFNVTDDAPSPPQDVVAYAAALAGQAAPPEVAFEDAGLSPMGRSFYGECKRVSNARLKSTGYRMRHPDYRAALETMWADESWRAEES</sequence>
<evidence type="ECO:0000259" key="2">
    <source>
        <dbReference type="Pfam" id="PF01370"/>
    </source>
</evidence>
<dbReference type="CDD" id="cd05266">
    <property type="entry name" value="SDR_a4"/>
    <property type="match status" value="1"/>
</dbReference>
<dbReference type="STRING" id="204799.GCA_001696575_02361"/>
<gene>
    <name evidence="3" type="ORF">A33O_13533</name>
</gene>
<dbReference type="PATRIC" id="fig|1189611.3.peg.2744"/>
<comment type="caution">
    <text evidence="3">The sequence shown here is derived from an EMBL/GenBank/DDBJ whole genome shotgun (WGS) entry which is preliminary data.</text>
</comment>
<dbReference type="SUPFAM" id="SSF51735">
    <property type="entry name" value="NAD(P)-binding Rossmann-fold domains"/>
    <property type="match status" value="1"/>
</dbReference>
<dbReference type="InterPro" id="IPR001509">
    <property type="entry name" value="Epimerase_deHydtase"/>
</dbReference>
<feature type="domain" description="NAD-dependent epimerase/dehydratase" evidence="2">
    <location>
        <begin position="14"/>
        <end position="216"/>
    </location>
</feature>
<dbReference type="EMBL" id="AJXZ01000033">
    <property type="protein sequence ID" value="EIM73957.1"/>
    <property type="molecule type" value="Genomic_DNA"/>
</dbReference>
<keyword evidence="1" id="KW-0520">NAD</keyword>
<dbReference type="AlphaFoldDB" id="I5BWK5"/>
<proteinExistence type="predicted"/>
<dbReference type="InterPro" id="IPR036291">
    <property type="entry name" value="NAD(P)-bd_dom_sf"/>
</dbReference>
<evidence type="ECO:0000313" key="4">
    <source>
        <dbReference type="Proteomes" id="UP000004622"/>
    </source>
</evidence>
<dbReference type="Gene3D" id="3.40.50.720">
    <property type="entry name" value="NAD(P)-binding Rossmann-like Domain"/>
    <property type="match status" value="1"/>
</dbReference>
<evidence type="ECO:0000256" key="1">
    <source>
        <dbReference type="ARBA" id="ARBA00023027"/>
    </source>
</evidence>
<dbReference type="Proteomes" id="UP000004622">
    <property type="component" value="Unassembled WGS sequence"/>
</dbReference>
<evidence type="ECO:0000313" key="3">
    <source>
        <dbReference type="EMBL" id="EIM73957.1"/>
    </source>
</evidence>
<dbReference type="Pfam" id="PF01370">
    <property type="entry name" value="Epimerase"/>
    <property type="match status" value="1"/>
</dbReference>
<protein>
    <recommendedName>
        <fullName evidence="2">NAD-dependent epimerase/dehydratase domain-containing protein</fullName>
    </recommendedName>
</protein>
<name>I5BWK5_9HYPH</name>
<reference evidence="3 4" key="1">
    <citation type="journal article" date="2012" name="J. Bacteriol.">
        <title>Genome Sequence of Nitratireductor aquibiodomus Strain RA22.</title>
        <authorList>
            <person name="Singh A."/>
            <person name="Jangir P.K."/>
            <person name="Kumari C."/>
            <person name="Sharma R."/>
        </authorList>
    </citation>
    <scope>NUCLEOTIDE SEQUENCE [LARGE SCALE GENOMIC DNA]</scope>
    <source>
        <strain evidence="3 4">RA22</strain>
    </source>
</reference>